<name>A0A8T1RCH2_CARIL</name>
<proteinExistence type="predicted"/>
<organism evidence="1 2">
    <name type="scientific">Carya illinoinensis</name>
    <name type="common">Pecan</name>
    <dbReference type="NCBI Taxonomy" id="32201"/>
    <lineage>
        <taxon>Eukaryota</taxon>
        <taxon>Viridiplantae</taxon>
        <taxon>Streptophyta</taxon>
        <taxon>Embryophyta</taxon>
        <taxon>Tracheophyta</taxon>
        <taxon>Spermatophyta</taxon>
        <taxon>Magnoliopsida</taxon>
        <taxon>eudicotyledons</taxon>
        <taxon>Gunneridae</taxon>
        <taxon>Pentapetalae</taxon>
        <taxon>rosids</taxon>
        <taxon>fabids</taxon>
        <taxon>Fagales</taxon>
        <taxon>Juglandaceae</taxon>
        <taxon>Carya</taxon>
    </lineage>
</organism>
<dbReference type="AlphaFoldDB" id="A0A8T1RCH2"/>
<comment type="caution">
    <text evidence="1">The sequence shown here is derived from an EMBL/GenBank/DDBJ whole genome shotgun (WGS) entry which is preliminary data.</text>
</comment>
<accession>A0A8T1RCH2</accession>
<gene>
    <name evidence="1" type="ORF">CIPAW_02G114900</name>
</gene>
<protein>
    <submittedName>
        <fullName evidence="1">Uncharacterized protein</fullName>
    </submittedName>
</protein>
<dbReference type="EMBL" id="CM031810">
    <property type="protein sequence ID" value="KAG6664738.1"/>
    <property type="molecule type" value="Genomic_DNA"/>
</dbReference>
<keyword evidence="2" id="KW-1185">Reference proteome</keyword>
<evidence type="ECO:0000313" key="2">
    <source>
        <dbReference type="Proteomes" id="UP000811609"/>
    </source>
</evidence>
<sequence>MTYIYTLYSLPLFPRSRVEHKVGSFGRARVREMVLDWCPH</sequence>
<evidence type="ECO:0000313" key="1">
    <source>
        <dbReference type="EMBL" id="KAG6664738.1"/>
    </source>
</evidence>
<reference evidence="1" key="1">
    <citation type="submission" date="2020-12" db="EMBL/GenBank/DDBJ databases">
        <title>WGS assembly of Carya illinoinensis cv. Pawnee.</title>
        <authorList>
            <person name="Platts A."/>
            <person name="Shu S."/>
            <person name="Wright S."/>
            <person name="Barry K."/>
            <person name="Edger P."/>
            <person name="Pires J.C."/>
            <person name="Schmutz J."/>
        </authorList>
    </citation>
    <scope>NUCLEOTIDE SEQUENCE</scope>
    <source>
        <tissue evidence="1">Leaf</tissue>
    </source>
</reference>
<dbReference type="Proteomes" id="UP000811609">
    <property type="component" value="Chromosome 2"/>
</dbReference>